<dbReference type="OrthoDB" id="434092at2759"/>
<evidence type="ECO:0000256" key="5">
    <source>
        <dbReference type="ARBA" id="ARBA00022832"/>
    </source>
</evidence>
<evidence type="ECO:0000313" key="12">
    <source>
        <dbReference type="Proteomes" id="UP001153737"/>
    </source>
</evidence>
<evidence type="ECO:0000256" key="1">
    <source>
        <dbReference type="ARBA" id="ARBA00004141"/>
    </source>
</evidence>
<dbReference type="PANTHER" id="PTHR11157:SF21">
    <property type="entry name" value="ELONGATION OF VERY LONG CHAIN FATTY ACIDS PROTEIN"/>
    <property type="match status" value="1"/>
</dbReference>
<evidence type="ECO:0000313" key="11">
    <source>
        <dbReference type="EMBL" id="CAG9814022.1"/>
    </source>
</evidence>
<dbReference type="EMBL" id="OU896716">
    <property type="protein sequence ID" value="CAG9814022.1"/>
    <property type="molecule type" value="Genomic_DNA"/>
</dbReference>
<keyword evidence="2 10" id="KW-0444">Lipid biosynthesis</keyword>
<comment type="similarity">
    <text evidence="10">Belongs to the ELO family.</text>
</comment>
<evidence type="ECO:0000256" key="2">
    <source>
        <dbReference type="ARBA" id="ARBA00022516"/>
    </source>
</evidence>
<accession>A0A9N9SC23</accession>
<dbReference type="PROSITE" id="PS01188">
    <property type="entry name" value="ELO"/>
    <property type="match status" value="1"/>
</dbReference>
<keyword evidence="4 10" id="KW-0812">Transmembrane</keyword>
<reference evidence="11" key="1">
    <citation type="submission" date="2022-01" db="EMBL/GenBank/DDBJ databases">
        <authorList>
            <person name="King R."/>
        </authorList>
    </citation>
    <scope>NUCLEOTIDE SEQUENCE</scope>
</reference>
<sequence>MSVVLKNLYHGYFWIFDELSDVRTSNLLFSSPFSIIAVMVIYVHAVKIWGPKLMENRQPYNIKNIIMTYDILQILLNTYISVQALRQVAMIRIDCGAIDWSDNPKSLEQLSIMKYFFGLKLVDLVETIFFVLRKSYRQISFLHVYHHAGMVLCSYLGFRFFGGGLSLWLPMLNGFVHVVMFVYYFLTAVDSSWKQSTAFKRTLTQIQLIQFGIFIVVYGSVFFRKCEYPSFACYLFVPQNVFMILLFGDFYLKTYVFSKSKNVKNAK</sequence>
<dbReference type="GO" id="GO:0030148">
    <property type="term" value="P:sphingolipid biosynthetic process"/>
    <property type="evidence" value="ECO:0007669"/>
    <property type="project" value="TreeGrafter"/>
</dbReference>
<dbReference type="GO" id="GO:0009922">
    <property type="term" value="F:fatty acid elongase activity"/>
    <property type="evidence" value="ECO:0007669"/>
    <property type="project" value="UniProtKB-EC"/>
</dbReference>
<feature type="transmembrane region" description="Helical" evidence="10">
    <location>
        <begin position="167"/>
        <end position="186"/>
    </location>
</feature>
<keyword evidence="5 10" id="KW-0276">Fatty acid metabolism</keyword>
<evidence type="ECO:0000256" key="7">
    <source>
        <dbReference type="ARBA" id="ARBA00023098"/>
    </source>
</evidence>
<dbReference type="Pfam" id="PF01151">
    <property type="entry name" value="ELO"/>
    <property type="match status" value="1"/>
</dbReference>
<comment type="catalytic activity">
    <reaction evidence="10">
        <text>a very-long-chain acyl-CoA + malonyl-CoA + H(+) = a very-long-chain 3-oxoacyl-CoA + CO2 + CoA</text>
        <dbReference type="Rhea" id="RHEA:32727"/>
        <dbReference type="ChEBI" id="CHEBI:15378"/>
        <dbReference type="ChEBI" id="CHEBI:16526"/>
        <dbReference type="ChEBI" id="CHEBI:57287"/>
        <dbReference type="ChEBI" id="CHEBI:57384"/>
        <dbReference type="ChEBI" id="CHEBI:90725"/>
        <dbReference type="ChEBI" id="CHEBI:90736"/>
        <dbReference type="EC" id="2.3.1.199"/>
    </reaction>
</comment>
<dbReference type="InterPro" id="IPR030457">
    <property type="entry name" value="ELO_CS"/>
</dbReference>
<proteinExistence type="inferred from homology"/>
<name>A0A9N9SC23_PHACE</name>
<feature type="transmembrane region" description="Helical" evidence="10">
    <location>
        <begin position="229"/>
        <end position="252"/>
    </location>
</feature>
<dbReference type="GO" id="GO:0005789">
    <property type="term" value="C:endoplasmic reticulum membrane"/>
    <property type="evidence" value="ECO:0007669"/>
    <property type="project" value="TreeGrafter"/>
</dbReference>
<dbReference type="GO" id="GO:0042761">
    <property type="term" value="P:very long-chain fatty acid biosynthetic process"/>
    <property type="evidence" value="ECO:0007669"/>
    <property type="project" value="TreeGrafter"/>
</dbReference>
<evidence type="ECO:0000256" key="4">
    <source>
        <dbReference type="ARBA" id="ARBA00022692"/>
    </source>
</evidence>
<keyword evidence="3 10" id="KW-0808">Transferase</keyword>
<protein>
    <recommendedName>
        <fullName evidence="10">Elongation of very long chain fatty acids protein</fullName>
        <ecNumber evidence="10">2.3.1.199</ecNumber>
    </recommendedName>
    <alternativeName>
        <fullName evidence="10">Very-long-chain 3-oxoacyl-CoA synthase</fullName>
    </alternativeName>
</protein>
<dbReference type="PANTHER" id="PTHR11157">
    <property type="entry name" value="FATTY ACID ACYL TRANSFERASE-RELATED"/>
    <property type="match status" value="1"/>
</dbReference>
<comment type="subcellular location">
    <subcellularLocation>
        <location evidence="1">Membrane</location>
        <topology evidence="1">Multi-pass membrane protein</topology>
    </subcellularLocation>
</comment>
<evidence type="ECO:0000256" key="9">
    <source>
        <dbReference type="ARBA" id="ARBA00023160"/>
    </source>
</evidence>
<dbReference type="GO" id="GO:0034625">
    <property type="term" value="P:fatty acid elongation, monounsaturated fatty acid"/>
    <property type="evidence" value="ECO:0007669"/>
    <property type="project" value="TreeGrafter"/>
</dbReference>
<evidence type="ECO:0000256" key="10">
    <source>
        <dbReference type="RuleBase" id="RU361115"/>
    </source>
</evidence>
<evidence type="ECO:0000256" key="8">
    <source>
        <dbReference type="ARBA" id="ARBA00023136"/>
    </source>
</evidence>
<dbReference type="GO" id="GO:0034626">
    <property type="term" value="P:fatty acid elongation, polyunsaturated fatty acid"/>
    <property type="evidence" value="ECO:0007669"/>
    <property type="project" value="TreeGrafter"/>
</dbReference>
<keyword evidence="8 10" id="KW-0472">Membrane</keyword>
<dbReference type="Proteomes" id="UP001153737">
    <property type="component" value="Chromosome 10"/>
</dbReference>
<keyword evidence="9 10" id="KW-0275">Fatty acid biosynthesis</keyword>
<dbReference type="EC" id="2.3.1.199" evidence="10"/>
<organism evidence="11 12">
    <name type="scientific">Phaedon cochleariae</name>
    <name type="common">Mustard beetle</name>
    <dbReference type="NCBI Taxonomy" id="80249"/>
    <lineage>
        <taxon>Eukaryota</taxon>
        <taxon>Metazoa</taxon>
        <taxon>Ecdysozoa</taxon>
        <taxon>Arthropoda</taxon>
        <taxon>Hexapoda</taxon>
        <taxon>Insecta</taxon>
        <taxon>Pterygota</taxon>
        <taxon>Neoptera</taxon>
        <taxon>Endopterygota</taxon>
        <taxon>Coleoptera</taxon>
        <taxon>Polyphaga</taxon>
        <taxon>Cucujiformia</taxon>
        <taxon>Chrysomeloidea</taxon>
        <taxon>Chrysomelidae</taxon>
        <taxon>Chrysomelinae</taxon>
        <taxon>Chrysomelini</taxon>
        <taxon>Phaedon</taxon>
    </lineage>
</organism>
<feature type="transmembrane region" description="Helical" evidence="10">
    <location>
        <begin position="206"/>
        <end position="223"/>
    </location>
</feature>
<reference evidence="11" key="2">
    <citation type="submission" date="2022-10" db="EMBL/GenBank/DDBJ databases">
        <authorList>
            <consortium name="ENA_rothamsted_submissions"/>
            <consortium name="culmorum"/>
            <person name="King R."/>
        </authorList>
    </citation>
    <scope>NUCLEOTIDE SEQUENCE</scope>
</reference>
<evidence type="ECO:0000256" key="3">
    <source>
        <dbReference type="ARBA" id="ARBA00022679"/>
    </source>
</evidence>
<keyword evidence="6 10" id="KW-1133">Transmembrane helix</keyword>
<keyword evidence="7 10" id="KW-0443">Lipid metabolism</keyword>
<dbReference type="InterPro" id="IPR002076">
    <property type="entry name" value="ELO_fam"/>
</dbReference>
<dbReference type="AlphaFoldDB" id="A0A9N9SC23"/>
<gene>
    <name evidence="11" type="ORF">PHAECO_LOCUS1536</name>
</gene>
<feature type="transmembrane region" description="Helical" evidence="10">
    <location>
        <begin position="27"/>
        <end position="50"/>
    </location>
</feature>
<dbReference type="GO" id="GO:0019367">
    <property type="term" value="P:fatty acid elongation, saturated fatty acid"/>
    <property type="evidence" value="ECO:0007669"/>
    <property type="project" value="TreeGrafter"/>
</dbReference>
<comment type="caution">
    <text evidence="10">Lacks conserved residue(s) required for the propagation of feature annotation.</text>
</comment>
<keyword evidence="12" id="KW-1185">Reference proteome</keyword>
<evidence type="ECO:0000256" key="6">
    <source>
        <dbReference type="ARBA" id="ARBA00022989"/>
    </source>
</evidence>